<accession>A0A7X9ZTT8</accession>
<comment type="caution">
    <text evidence="1">The sequence shown here is derived from an EMBL/GenBank/DDBJ whole genome shotgun (WGS) entry which is preliminary data.</text>
</comment>
<reference evidence="1 2" key="1">
    <citation type="submission" date="2020-04" db="EMBL/GenBank/DDBJ databases">
        <title>Sphingobium sp. AR-3-1 isolated from Arctic soil.</title>
        <authorList>
            <person name="Dahal R.H."/>
            <person name="Chaudhary D.K."/>
        </authorList>
    </citation>
    <scope>NUCLEOTIDE SEQUENCE [LARGE SCALE GENOMIC DNA]</scope>
    <source>
        <strain evidence="1 2">AR-3-1</strain>
    </source>
</reference>
<proteinExistence type="predicted"/>
<keyword evidence="2" id="KW-1185">Reference proteome</keyword>
<dbReference type="EMBL" id="JABBFV010000015">
    <property type="protein sequence ID" value="NML11977.1"/>
    <property type="molecule type" value="Genomic_DNA"/>
</dbReference>
<sequence length="194" mass="21248">MDPTLFAEFCDEFTSEMNRMRGDAGAAIAAARAEIVKIDRDLDMLVNLILRGGAADKINAKMVGLEAHKKELERGLAQAQEPPPLLHPNMAHHYRAQLDNLYRALEHDDENKRFEAAEVIRSLIDAIILLPEGGELKIDVRGDLAGILSIAVERKKPASRAGSSKAATPGGVSQFQMVAGGRYDRSRHPISSRI</sequence>
<evidence type="ECO:0000313" key="2">
    <source>
        <dbReference type="Proteomes" id="UP000519023"/>
    </source>
</evidence>
<evidence type="ECO:0008006" key="3">
    <source>
        <dbReference type="Google" id="ProtNLM"/>
    </source>
</evidence>
<name>A0A7X9ZTT8_9SPHN</name>
<dbReference type="AlphaFoldDB" id="A0A7X9ZTT8"/>
<dbReference type="RefSeq" id="WP_169574393.1">
    <property type="nucleotide sequence ID" value="NZ_JABBFV010000015.1"/>
</dbReference>
<evidence type="ECO:0000313" key="1">
    <source>
        <dbReference type="EMBL" id="NML11977.1"/>
    </source>
</evidence>
<dbReference type="Proteomes" id="UP000519023">
    <property type="component" value="Unassembled WGS sequence"/>
</dbReference>
<protein>
    <recommendedName>
        <fullName evidence="3">Resolvase</fullName>
    </recommendedName>
</protein>
<organism evidence="1 2">
    <name type="scientific">Sphingobium psychrophilum</name>
    <dbReference type="NCBI Taxonomy" id="2728834"/>
    <lineage>
        <taxon>Bacteria</taxon>
        <taxon>Pseudomonadati</taxon>
        <taxon>Pseudomonadota</taxon>
        <taxon>Alphaproteobacteria</taxon>
        <taxon>Sphingomonadales</taxon>
        <taxon>Sphingomonadaceae</taxon>
        <taxon>Sphingobium</taxon>
    </lineage>
</organism>
<gene>
    <name evidence="1" type="ORF">HHL08_17795</name>
</gene>